<dbReference type="PANTHER" id="PTHR43000">
    <property type="entry name" value="DTDP-D-GLUCOSE 4,6-DEHYDRATASE-RELATED"/>
    <property type="match status" value="1"/>
</dbReference>
<dbReference type="Gene3D" id="3.40.50.720">
    <property type="entry name" value="NAD(P)-binding Rossmann-like Domain"/>
    <property type="match status" value="1"/>
</dbReference>
<proteinExistence type="inferred from homology"/>
<reference evidence="4 5" key="1">
    <citation type="journal article" date="2014" name="Int. J. Syst. Evol. Microbiol.">
        <title>Complete genome sequence of Corynebacterium casei LMG S-19264T (=DSM 44701T), isolated from a smear-ripened cheese.</title>
        <authorList>
            <consortium name="US DOE Joint Genome Institute (JGI-PGF)"/>
            <person name="Walter F."/>
            <person name="Albersmeier A."/>
            <person name="Kalinowski J."/>
            <person name="Ruckert C."/>
        </authorList>
    </citation>
    <scope>NUCLEOTIDE SEQUENCE [LARGE SCALE GENOMIC DNA]</scope>
    <source>
        <strain evidence="4 5">CGMCC 1.9161</strain>
    </source>
</reference>
<evidence type="ECO:0000259" key="3">
    <source>
        <dbReference type="Pfam" id="PF01370"/>
    </source>
</evidence>
<accession>A0A917V363</accession>
<comment type="caution">
    <text evidence="4">The sequence shown here is derived from an EMBL/GenBank/DDBJ whole genome shotgun (WGS) entry which is preliminary data.</text>
</comment>
<dbReference type="Pfam" id="PF01370">
    <property type="entry name" value="Epimerase"/>
    <property type="match status" value="1"/>
</dbReference>
<dbReference type="SUPFAM" id="SSF51735">
    <property type="entry name" value="NAD(P)-binding Rossmann-fold domains"/>
    <property type="match status" value="1"/>
</dbReference>
<dbReference type="Proteomes" id="UP000600449">
    <property type="component" value="Unassembled WGS sequence"/>
</dbReference>
<protein>
    <submittedName>
        <fullName evidence="4">CDP-glucose 4,6-dehydratase</fullName>
    </submittedName>
</protein>
<organism evidence="4 5">
    <name type="scientific">Salinarimonas ramus</name>
    <dbReference type="NCBI Taxonomy" id="690164"/>
    <lineage>
        <taxon>Bacteria</taxon>
        <taxon>Pseudomonadati</taxon>
        <taxon>Pseudomonadota</taxon>
        <taxon>Alphaproteobacteria</taxon>
        <taxon>Hyphomicrobiales</taxon>
        <taxon>Salinarimonadaceae</taxon>
        <taxon>Salinarimonas</taxon>
    </lineage>
</organism>
<evidence type="ECO:0000256" key="2">
    <source>
        <dbReference type="ARBA" id="ARBA00007637"/>
    </source>
</evidence>
<comment type="similarity">
    <text evidence="2">Belongs to the NAD(P)-dependent epimerase/dehydratase family.</text>
</comment>
<gene>
    <name evidence="4" type="ORF">GCM10011322_14560</name>
</gene>
<dbReference type="AlphaFoldDB" id="A0A917V363"/>
<evidence type="ECO:0000256" key="1">
    <source>
        <dbReference type="ARBA" id="ARBA00005125"/>
    </source>
</evidence>
<sequence>MSPRERFWRDRRVLVTGATGLVGSHLTRELVSLGCDVVALVRDWVPGSPLLSEEWAGAVTLVRGDVCDQAAMERILGEHEIASVVHLAAQTIVPIANRNPVSTFETNVAGTWRLLEAARRSPKVSEFVLASSDKAYGQAAVLPYTEETPLAGLYPYDASKSCADLIAQSYAATYGTPVAITRCGNFFGGGDLNWSRIVPGTIRSVLAGERPVIRSDGTLVRDYIYVGDAVEAYMTLTERLAENRALAGRAFNFSTEIPLSARALVDLVLARMGSDLEPIVLGEATHEIAEQYLDASRARAELGWAPRYGLEEGLDRTIAWYRERLAR</sequence>
<dbReference type="Gene3D" id="3.90.25.10">
    <property type="entry name" value="UDP-galactose 4-epimerase, domain 1"/>
    <property type="match status" value="1"/>
</dbReference>
<evidence type="ECO:0000313" key="4">
    <source>
        <dbReference type="EMBL" id="GGK29265.1"/>
    </source>
</evidence>
<dbReference type="InterPro" id="IPR001509">
    <property type="entry name" value="Epimerase_deHydtase"/>
</dbReference>
<dbReference type="EMBL" id="BMMF01000004">
    <property type="protein sequence ID" value="GGK29265.1"/>
    <property type="molecule type" value="Genomic_DNA"/>
</dbReference>
<feature type="domain" description="NAD-dependent epimerase/dehydratase" evidence="3">
    <location>
        <begin position="13"/>
        <end position="243"/>
    </location>
</feature>
<name>A0A917V363_9HYPH</name>
<keyword evidence="5" id="KW-1185">Reference proteome</keyword>
<evidence type="ECO:0000313" key="5">
    <source>
        <dbReference type="Proteomes" id="UP000600449"/>
    </source>
</evidence>
<comment type="pathway">
    <text evidence="1">Bacterial outer membrane biogenesis; LPS O-antigen biosynthesis.</text>
</comment>
<dbReference type="InterPro" id="IPR036291">
    <property type="entry name" value="NAD(P)-bd_dom_sf"/>
</dbReference>